<feature type="transmembrane region" description="Helical" evidence="3">
    <location>
        <begin position="126"/>
        <end position="147"/>
    </location>
</feature>
<dbReference type="GO" id="GO:0016323">
    <property type="term" value="C:basolateral plasma membrane"/>
    <property type="evidence" value="ECO:0007669"/>
    <property type="project" value="TreeGrafter"/>
</dbReference>
<feature type="compositionally biased region" description="Low complexity" evidence="2">
    <location>
        <begin position="9"/>
        <end position="22"/>
    </location>
</feature>
<keyword evidence="3" id="KW-0812">Transmembrane</keyword>
<organism evidence="4">
    <name type="scientific">Amblyomma triste</name>
    <name type="common">Neotropical tick</name>
    <dbReference type="NCBI Taxonomy" id="251400"/>
    <lineage>
        <taxon>Eukaryota</taxon>
        <taxon>Metazoa</taxon>
        <taxon>Ecdysozoa</taxon>
        <taxon>Arthropoda</taxon>
        <taxon>Chelicerata</taxon>
        <taxon>Arachnida</taxon>
        <taxon>Acari</taxon>
        <taxon>Parasitiformes</taxon>
        <taxon>Ixodida</taxon>
        <taxon>Ixodoidea</taxon>
        <taxon>Ixodidae</taxon>
        <taxon>Amblyomminae</taxon>
        <taxon>Amblyomma</taxon>
    </lineage>
</organism>
<dbReference type="PANTHER" id="PTHR11388:SF76">
    <property type="entry name" value="SOLUTE CARRIER ORGANIC ANION TRANSPORTER FAMILY MEMBER"/>
    <property type="match status" value="1"/>
</dbReference>
<keyword evidence="3" id="KW-0472">Membrane</keyword>
<proteinExistence type="evidence at transcript level"/>
<accession>A0A023G4C0</accession>
<dbReference type="GO" id="GO:0043252">
    <property type="term" value="P:sodium-independent organic anion transport"/>
    <property type="evidence" value="ECO:0007669"/>
    <property type="project" value="TreeGrafter"/>
</dbReference>
<dbReference type="AlphaFoldDB" id="A0A023G4C0"/>
<feature type="region of interest" description="Disordered" evidence="2">
    <location>
        <begin position="1"/>
        <end position="24"/>
    </location>
</feature>
<feature type="transmembrane region" description="Helical" evidence="3">
    <location>
        <begin position="313"/>
        <end position="334"/>
    </location>
</feature>
<feature type="transmembrane region" description="Helical" evidence="3">
    <location>
        <begin position="159"/>
        <end position="184"/>
    </location>
</feature>
<evidence type="ECO:0000256" key="3">
    <source>
        <dbReference type="SAM" id="Phobius"/>
    </source>
</evidence>
<protein>
    <submittedName>
        <fullName evidence="4">Putative organic anion transporter</fullName>
    </submittedName>
</protein>
<keyword evidence="1" id="KW-1015">Disulfide bond</keyword>
<dbReference type="GO" id="GO:0015347">
    <property type="term" value="F:sodium-independent organic anion transmembrane transporter activity"/>
    <property type="evidence" value="ECO:0007669"/>
    <property type="project" value="TreeGrafter"/>
</dbReference>
<dbReference type="InterPro" id="IPR036259">
    <property type="entry name" value="MFS_trans_sf"/>
</dbReference>
<feature type="non-terminal residue" evidence="4">
    <location>
        <position position="1"/>
    </location>
</feature>
<sequence>QTARKSKRSASGVAPAGGASQSPDHCACLECAKGMEVMETAECQGDSDSHSQSKGKTSGDAGDDDRRYRCGCGPFRPDWLQRFATSRFYAIVFGLLGVSQGAYRSYMVGTLSSVEKRFSISSRVSSIILIADDLSPLLASVVFLLFLRRTSMPNWISGGMLLSLVGALASYLPYAIFGAGAHLLEQSSVPENSTAPPLQFCSEDSSNNSVFSRSAHCGSRQSDWSTVGAVALLFAGNFLNGLGGVACYVVGTTYMDDNVKKKNSALYFGGIYICRFLGPVVGLTLGSFCLSYYEDPWAEPGIGPGDPRWIGAWWMGYLVVGMSLLLSAIPVALFPRTLRHSSEAARHDASKTDLAVSCSVGPASLRDELKDAVRVLRRLARNPIYVFRTLGNIAVYIAR</sequence>
<name>A0A023G4C0_AMBTT</name>
<feature type="region of interest" description="Disordered" evidence="2">
    <location>
        <begin position="42"/>
        <end position="63"/>
    </location>
</feature>
<feature type="transmembrane region" description="Helical" evidence="3">
    <location>
        <begin position="229"/>
        <end position="251"/>
    </location>
</feature>
<feature type="non-terminal residue" evidence="4">
    <location>
        <position position="399"/>
    </location>
</feature>
<dbReference type="Pfam" id="PF03137">
    <property type="entry name" value="OATP"/>
    <property type="match status" value="1"/>
</dbReference>
<feature type="transmembrane region" description="Helical" evidence="3">
    <location>
        <begin position="88"/>
        <end position="106"/>
    </location>
</feature>
<feature type="transmembrane region" description="Helical" evidence="3">
    <location>
        <begin position="272"/>
        <end position="293"/>
    </location>
</feature>
<dbReference type="InterPro" id="IPR004156">
    <property type="entry name" value="OATP"/>
</dbReference>
<reference evidence="4" key="1">
    <citation type="submission" date="2014-03" db="EMBL/GenBank/DDBJ databases">
        <title>The sialotranscriptome of Amblyomma triste, Amblyomma parvum and Amblyomma cajennense ticks, uncovered by 454-based RNA-seq.</title>
        <authorList>
            <person name="Garcia G.R."/>
            <person name="Gardinassi L.G."/>
            <person name="Ribeiro J.M."/>
            <person name="Anatriello E."/>
            <person name="Ferreira B.R."/>
            <person name="Moreira H.N."/>
            <person name="Mafra C."/>
            <person name="Olegario M.M."/>
            <person name="Szabo P.J."/>
            <person name="Miranda-Santos I.K."/>
            <person name="Maruyama S.R."/>
        </authorList>
    </citation>
    <scope>NUCLEOTIDE SEQUENCE</scope>
    <source>
        <strain evidence="4">Mato Grasso do Sul</strain>
        <tissue evidence="4">Salivary glands</tissue>
    </source>
</reference>
<evidence type="ECO:0000256" key="2">
    <source>
        <dbReference type="SAM" id="MobiDB-lite"/>
    </source>
</evidence>
<dbReference type="SUPFAM" id="SSF103473">
    <property type="entry name" value="MFS general substrate transporter"/>
    <property type="match status" value="1"/>
</dbReference>
<evidence type="ECO:0000256" key="1">
    <source>
        <dbReference type="ARBA" id="ARBA00023157"/>
    </source>
</evidence>
<dbReference type="PANTHER" id="PTHR11388">
    <property type="entry name" value="ORGANIC ANION TRANSPORTER"/>
    <property type="match status" value="1"/>
</dbReference>
<dbReference type="Gene3D" id="1.20.1250.20">
    <property type="entry name" value="MFS general substrate transporter like domains"/>
    <property type="match status" value="1"/>
</dbReference>
<dbReference type="EMBL" id="GBBM01006744">
    <property type="protein sequence ID" value="JAC28674.1"/>
    <property type="molecule type" value="mRNA"/>
</dbReference>
<keyword evidence="3" id="KW-1133">Transmembrane helix</keyword>
<evidence type="ECO:0000313" key="4">
    <source>
        <dbReference type="EMBL" id="JAC28674.1"/>
    </source>
</evidence>